<dbReference type="InterPro" id="IPR051922">
    <property type="entry name" value="Bact_Sporulation_Assoc"/>
</dbReference>
<sequence>MKKRNILAMILAGCLVFSSGTTFASTQKYVLAGENRYETAVKVSEYGFNRASNVVLVNGTSIADALSATPYAKMKDAPILLTEKNSLNFDTRDEIRRLKASNVYIVGGKSVVSDSVVNDLKKIGCNVYRIAGSDRYETSLNVAKEMDKKEDISEVAVVNGITGLADALSVASPAASRHIPIILSSRDNLWGSEKWMNDEKISKSYIIGGKAAISVDVENKLNNSERLFGQNRWETNAEVLEYFFNTNDLYNVYLAKDGSLNKNQLVDALAAGSVAAKENSPVILLGTELHGTQEEYLKSRNSKLLTEVGYGLNRKAVEKVNFTLNFKNVGETEVGFVDYKNCEQIQIHFGSPIDESTVIYNGKLKRDVIDISATDDHTIEGDIDGLDEFYARLESDKKTLTITRDISKGKIFNGTYDIRVSDKVKTKDGLSLEPYVERLRIVDQIAPQVESVIYNDTYGELTINFTEPIKKFPNITIDGKYVTEDQNVSFSNTKDKIVLNRKKLNELESIGRTIQIIVDGSKDYRGLEMVRYAQSIRLVKPSEERKVESVKLRNSKEMEILFASPINPNSVLDSNGKILKNNISITSVGDNKKDSIISSGDDLYGSLSPDRRTLVIRRDFNNDKFFEGRYNVLVTENVMTIDNASIVKYNETVTLTDSKKPEVTSIKYDERTGKITITFSEPIKKKPIITMTGGYIDKGNSATFKETEMTLNTATRDSITISYEAIKEHNLVKYDEPDGKEYEITVENANDFAENVQQKYGPKKIHIKPMDEGFKVDKVEIFDKNNRKNGENVFLVYFNEKINKPTGKNFGLEGIATEASLIEFVENPETKVNDSKVVKVTFGEGTVNVGKTDGTDETEGSGPKSANLTIKDIKAQSGRILRYAEGTVTVRDNTAPKVSSATYDAEAKELKITYNEDMNFKTLENFSSDFQNKYSITSNIDGDKFNSETVSIKSITKIDSRTIIYEFNDSDNKYFRKLMAGDDFKLTHRGNEYDSNGVESNEATKDDIKVIERQKLTIGYIEDISSQYESKFAIWFSEAPLITGSHIEIIQDGNQKILNKFIKVEKDKKFNNKVYVYLERNVIEDNINATLTIKDVINPKKLVGYSSESVNLKENMETKLKEAKYDSSKNQITLTFDKNVDGTTAENLFNSFDFKNEDGITLQSKPRVKTKTSTETTTIDAIFDITGNDICKKFLDFMTKSTMVNIVSKDTTKGIEDYREWSIKANDNIQLKKTNIYPNQLNTGDCEITDATYYFGDNVLQIKTNKKLELKSIEDGLFNSVSFYSNKDNILYDGYPTIGNVKLISRDNEIYTYNVHFTSDGNFKTFLNRNSKVYICSEDIFFKYIKREDCFMYDENGYKLRNTSIVLNKSQEKSDGTTDDTTVK</sequence>
<dbReference type="PANTHER" id="PTHR30032">
    <property type="entry name" value="N-ACETYLMURAMOYL-L-ALANINE AMIDASE-RELATED"/>
    <property type="match status" value="1"/>
</dbReference>
<accession>A0A6M0H5N8</accession>
<dbReference type="PANTHER" id="PTHR30032:SF8">
    <property type="entry name" value="GERMINATION-SPECIFIC N-ACETYLMURAMOYL-L-ALANINE AMIDASE"/>
    <property type="match status" value="1"/>
</dbReference>
<dbReference type="RefSeq" id="WP_199870326.1">
    <property type="nucleotide sequence ID" value="NZ_JAAGPU010000022.1"/>
</dbReference>
<evidence type="ECO:0000313" key="3">
    <source>
        <dbReference type="Proteomes" id="UP000481872"/>
    </source>
</evidence>
<feature type="signal peptide" evidence="1">
    <location>
        <begin position="1"/>
        <end position="24"/>
    </location>
</feature>
<evidence type="ECO:0000256" key="1">
    <source>
        <dbReference type="SAM" id="SignalP"/>
    </source>
</evidence>
<keyword evidence="3" id="KW-1185">Reference proteome</keyword>
<keyword evidence="1" id="KW-0732">Signal</keyword>
<proteinExistence type="predicted"/>
<evidence type="ECO:0000313" key="2">
    <source>
        <dbReference type="EMBL" id="NEU05564.1"/>
    </source>
</evidence>
<dbReference type="Pfam" id="PF04122">
    <property type="entry name" value="CW_binding_2"/>
    <property type="match status" value="3"/>
</dbReference>
<dbReference type="FunFam" id="3.40.50.12090:FF:000001">
    <property type="entry name" value="Cell surface protein"/>
    <property type="match status" value="1"/>
</dbReference>
<protein>
    <submittedName>
        <fullName evidence="2">Cell wall-binding repeat-containing protein</fullName>
    </submittedName>
</protein>
<name>A0A6M0H5N8_9CLOT</name>
<comment type="caution">
    <text evidence="2">The sequence shown here is derived from an EMBL/GenBank/DDBJ whole genome shotgun (WGS) entry which is preliminary data.</text>
</comment>
<organism evidence="2 3">
    <name type="scientific">Clostridium senegalense</name>
    <dbReference type="NCBI Taxonomy" id="1465809"/>
    <lineage>
        <taxon>Bacteria</taxon>
        <taxon>Bacillati</taxon>
        <taxon>Bacillota</taxon>
        <taxon>Clostridia</taxon>
        <taxon>Eubacteriales</taxon>
        <taxon>Clostridiaceae</taxon>
        <taxon>Clostridium</taxon>
    </lineage>
</organism>
<feature type="chain" id="PRO_5027013833" evidence="1">
    <location>
        <begin position="25"/>
        <end position="1384"/>
    </location>
</feature>
<dbReference type="Gene3D" id="3.40.50.12090">
    <property type="match status" value="2"/>
</dbReference>
<dbReference type="InterPro" id="IPR007253">
    <property type="entry name" value="Cell_wall-bd_2"/>
</dbReference>
<gene>
    <name evidence="2" type="ORF">G3M99_12010</name>
</gene>
<dbReference type="Proteomes" id="UP000481872">
    <property type="component" value="Unassembled WGS sequence"/>
</dbReference>
<dbReference type="EMBL" id="JAAGPU010000022">
    <property type="protein sequence ID" value="NEU05564.1"/>
    <property type="molecule type" value="Genomic_DNA"/>
</dbReference>
<reference evidence="2 3" key="1">
    <citation type="submission" date="2020-02" db="EMBL/GenBank/DDBJ databases">
        <title>Genome assembly of a novel Clostridium senegalense strain.</title>
        <authorList>
            <person name="Gupta T.B."/>
            <person name="Jauregui R."/>
            <person name="Maclean P."/>
            <person name="Nawarathana A."/>
            <person name="Brightwell G."/>
        </authorList>
    </citation>
    <scope>NUCLEOTIDE SEQUENCE [LARGE SCALE GENOMIC DNA]</scope>
    <source>
        <strain evidence="2 3">AGRFS4</strain>
    </source>
</reference>